<dbReference type="EMBL" id="JMCB01000006">
    <property type="protein sequence ID" value="KFE68718.1"/>
    <property type="molecule type" value="Genomic_DNA"/>
</dbReference>
<keyword evidence="1" id="KW-1133">Transmembrane helix</keyword>
<feature type="transmembrane region" description="Helical" evidence="1">
    <location>
        <begin position="149"/>
        <end position="168"/>
    </location>
</feature>
<feature type="transmembrane region" description="Helical" evidence="1">
    <location>
        <begin position="221"/>
        <end position="244"/>
    </location>
</feature>
<dbReference type="Pfam" id="PF14219">
    <property type="entry name" value="DUF4328"/>
    <property type="match status" value="1"/>
</dbReference>
<evidence type="ECO:0000313" key="3">
    <source>
        <dbReference type="EMBL" id="KFE68718.1"/>
    </source>
</evidence>
<dbReference type="Proteomes" id="UP000028725">
    <property type="component" value="Unassembled WGS sequence"/>
</dbReference>
<sequence length="259" mass="28274">MTSASAALARDVVCPEHPTFKPVGTCSRCGRFICARCETWGDRCAACEYRQLRELPSLRTRGSLAMGALGLAAIGLLLGAMLDGWLINRLQGGWVPRDAAATYQRLWELLRVPLLAVLGLSALFFLRWLHLAVRTARVLGLDPGTTPGWAVAWWFIPLAHLFDPYLVVRGLCRSLGGHRSAKAAVTAWWTAWVLGGIAWIVEQYLLWTRDSEPLLLTSALLAGFTAQVMLTLGALLCMSVIALIQALTDECLDDVAEAS</sequence>
<dbReference type="RefSeq" id="WP_044189703.1">
    <property type="nucleotide sequence ID" value="NZ_JMCB01000006.1"/>
</dbReference>
<organism evidence="3 4">
    <name type="scientific">Hyalangium minutum</name>
    <dbReference type="NCBI Taxonomy" id="394096"/>
    <lineage>
        <taxon>Bacteria</taxon>
        <taxon>Pseudomonadati</taxon>
        <taxon>Myxococcota</taxon>
        <taxon>Myxococcia</taxon>
        <taxon>Myxococcales</taxon>
        <taxon>Cystobacterineae</taxon>
        <taxon>Archangiaceae</taxon>
        <taxon>Hyalangium</taxon>
    </lineage>
</organism>
<dbReference type="AlphaFoldDB" id="A0A085WM05"/>
<keyword evidence="4" id="KW-1185">Reference proteome</keyword>
<dbReference type="OrthoDB" id="5382537at2"/>
<feature type="transmembrane region" description="Helical" evidence="1">
    <location>
        <begin position="109"/>
        <end position="129"/>
    </location>
</feature>
<proteinExistence type="predicted"/>
<evidence type="ECO:0000259" key="2">
    <source>
        <dbReference type="Pfam" id="PF14219"/>
    </source>
</evidence>
<feature type="transmembrane region" description="Helical" evidence="1">
    <location>
        <begin position="180"/>
        <end position="201"/>
    </location>
</feature>
<dbReference type="InterPro" id="IPR025565">
    <property type="entry name" value="DUF4328"/>
</dbReference>
<gene>
    <name evidence="3" type="ORF">DB31_7955</name>
</gene>
<evidence type="ECO:0000313" key="4">
    <source>
        <dbReference type="Proteomes" id="UP000028725"/>
    </source>
</evidence>
<keyword evidence="1" id="KW-0472">Membrane</keyword>
<name>A0A085WM05_9BACT</name>
<accession>A0A085WM05</accession>
<keyword evidence="1" id="KW-0812">Transmembrane</keyword>
<dbReference type="STRING" id="394096.DB31_7955"/>
<comment type="caution">
    <text evidence="3">The sequence shown here is derived from an EMBL/GenBank/DDBJ whole genome shotgun (WGS) entry which is preliminary data.</text>
</comment>
<protein>
    <recommendedName>
        <fullName evidence="2">DUF4328 domain-containing protein</fullName>
    </recommendedName>
</protein>
<reference evidence="3 4" key="1">
    <citation type="submission" date="2014-04" db="EMBL/GenBank/DDBJ databases">
        <title>Genome assembly of Hyalangium minutum DSM 14724.</title>
        <authorList>
            <person name="Sharma G."/>
            <person name="Subramanian S."/>
        </authorList>
    </citation>
    <scope>NUCLEOTIDE SEQUENCE [LARGE SCALE GENOMIC DNA]</scope>
    <source>
        <strain evidence="3 4">DSM 14724</strain>
    </source>
</reference>
<feature type="domain" description="DUF4328" evidence="2">
    <location>
        <begin position="99"/>
        <end position="246"/>
    </location>
</feature>
<feature type="transmembrane region" description="Helical" evidence="1">
    <location>
        <begin position="64"/>
        <end position="88"/>
    </location>
</feature>
<evidence type="ECO:0000256" key="1">
    <source>
        <dbReference type="SAM" id="Phobius"/>
    </source>
</evidence>